<dbReference type="InterPro" id="IPR027370">
    <property type="entry name" value="Znf-RING_euk"/>
</dbReference>
<dbReference type="GO" id="GO:0008270">
    <property type="term" value="F:zinc ion binding"/>
    <property type="evidence" value="ECO:0007669"/>
    <property type="project" value="UniProtKB-KW"/>
</dbReference>
<organism evidence="7 8">
    <name type="scientific">Scleropages formosus</name>
    <name type="common">Asian bonytongue</name>
    <name type="synonym">Osteoglossum formosum</name>
    <dbReference type="NCBI Taxonomy" id="113540"/>
    <lineage>
        <taxon>Eukaryota</taxon>
        <taxon>Metazoa</taxon>
        <taxon>Chordata</taxon>
        <taxon>Craniata</taxon>
        <taxon>Vertebrata</taxon>
        <taxon>Euteleostomi</taxon>
        <taxon>Actinopterygii</taxon>
        <taxon>Neopterygii</taxon>
        <taxon>Teleostei</taxon>
        <taxon>Osteoglossocephala</taxon>
        <taxon>Osteoglossomorpha</taxon>
        <taxon>Osteoglossiformes</taxon>
        <taxon>Osteoglossidae</taxon>
        <taxon>Scleropages</taxon>
    </lineage>
</organism>
<dbReference type="InterPro" id="IPR013083">
    <property type="entry name" value="Znf_RING/FYVE/PHD"/>
</dbReference>
<dbReference type="GO" id="GO:0061630">
    <property type="term" value="F:ubiquitin protein ligase activity"/>
    <property type="evidence" value="ECO:0007669"/>
    <property type="project" value="TreeGrafter"/>
</dbReference>
<keyword evidence="1" id="KW-0479">Metal-binding</keyword>
<dbReference type="GeneTree" id="ENSGT00940000166999"/>
<dbReference type="AlphaFoldDB" id="A0A8C9RZU9"/>
<dbReference type="InterPro" id="IPR051435">
    <property type="entry name" value="RING_finger_E3_ubiq-ligases"/>
</dbReference>
<dbReference type="Gene3D" id="3.30.40.10">
    <property type="entry name" value="Zinc/RING finger domain, C3HC4 (zinc finger)"/>
    <property type="match status" value="1"/>
</dbReference>
<keyword evidence="8" id="KW-1185">Reference proteome</keyword>
<evidence type="ECO:0000256" key="1">
    <source>
        <dbReference type="ARBA" id="ARBA00022723"/>
    </source>
</evidence>
<evidence type="ECO:0000256" key="3">
    <source>
        <dbReference type="ARBA" id="ARBA00022833"/>
    </source>
</evidence>
<dbReference type="InterPro" id="IPR017907">
    <property type="entry name" value="Znf_RING_CS"/>
</dbReference>
<keyword evidence="5" id="KW-0472">Membrane</keyword>
<dbReference type="InterPro" id="IPR001841">
    <property type="entry name" value="Znf_RING"/>
</dbReference>
<protein>
    <recommendedName>
        <fullName evidence="6">RING-type domain-containing protein</fullName>
    </recommendedName>
</protein>
<dbReference type="SUPFAM" id="SSF57850">
    <property type="entry name" value="RING/U-box"/>
    <property type="match status" value="1"/>
</dbReference>
<dbReference type="PROSITE" id="PS50089">
    <property type="entry name" value="ZF_RING_2"/>
    <property type="match status" value="1"/>
</dbReference>
<reference evidence="7 8" key="1">
    <citation type="submission" date="2019-04" db="EMBL/GenBank/DDBJ databases">
        <authorList>
            <consortium name="Wellcome Sanger Institute Data Sharing"/>
        </authorList>
    </citation>
    <scope>NUCLEOTIDE SEQUENCE [LARGE SCALE GENOMIC DNA]</scope>
</reference>
<feature type="transmembrane region" description="Helical" evidence="5">
    <location>
        <begin position="158"/>
        <end position="177"/>
    </location>
</feature>
<dbReference type="GO" id="GO:0016567">
    <property type="term" value="P:protein ubiquitination"/>
    <property type="evidence" value="ECO:0007669"/>
    <property type="project" value="TreeGrafter"/>
</dbReference>
<dbReference type="PROSITE" id="PS00518">
    <property type="entry name" value="ZF_RING_1"/>
    <property type="match status" value="1"/>
</dbReference>
<sequence length="187" mass="20803">MEQEQELELGSLPAPHDGAPDLECAVCFSHFNNVFRTPKMLRCKHTFCLECLARMNIKSAQPNSVRCPLCRSLTPLPATGLPKLDNNPTILAYFPEAMQRVCSVRFIRSKGRLQLKRPKEAPTLSHCTVSHTLDIGLPGPPDSSDGTQRLSCKPVCRAVAMVLVLLLLVVFPLYTWGIGSKRHGRKR</sequence>
<evidence type="ECO:0000313" key="7">
    <source>
        <dbReference type="Ensembl" id="ENSSFOP00015025882.1"/>
    </source>
</evidence>
<evidence type="ECO:0000256" key="4">
    <source>
        <dbReference type="PROSITE-ProRule" id="PRU00175"/>
    </source>
</evidence>
<dbReference type="OrthoDB" id="342730at2759"/>
<keyword evidence="3" id="KW-0862">Zinc</keyword>
<dbReference type="Pfam" id="PF13445">
    <property type="entry name" value="zf-RING_UBOX"/>
    <property type="match status" value="1"/>
</dbReference>
<evidence type="ECO:0000313" key="8">
    <source>
        <dbReference type="Proteomes" id="UP000694397"/>
    </source>
</evidence>
<dbReference type="PANTHER" id="PTHR22791">
    <property type="entry name" value="RING-TYPE DOMAIN-CONTAINING PROTEIN"/>
    <property type="match status" value="1"/>
</dbReference>
<dbReference type="PANTHER" id="PTHR22791:SF30">
    <property type="entry name" value="RING FINGER PROTEIN 223-LIKE"/>
    <property type="match status" value="1"/>
</dbReference>
<evidence type="ECO:0000256" key="2">
    <source>
        <dbReference type="ARBA" id="ARBA00022771"/>
    </source>
</evidence>
<keyword evidence="5" id="KW-1133">Transmembrane helix</keyword>
<feature type="domain" description="RING-type" evidence="6">
    <location>
        <begin position="24"/>
        <end position="71"/>
    </location>
</feature>
<keyword evidence="2 4" id="KW-0863">Zinc-finger</keyword>
<evidence type="ECO:0000256" key="5">
    <source>
        <dbReference type="SAM" id="Phobius"/>
    </source>
</evidence>
<reference evidence="7" key="2">
    <citation type="submission" date="2025-08" db="UniProtKB">
        <authorList>
            <consortium name="Ensembl"/>
        </authorList>
    </citation>
    <scope>IDENTIFICATION</scope>
</reference>
<proteinExistence type="predicted"/>
<dbReference type="SMART" id="SM00184">
    <property type="entry name" value="RING"/>
    <property type="match status" value="1"/>
</dbReference>
<evidence type="ECO:0000259" key="6">
    <source>
        <dbReference type="PROSITE" id="PS50089"/>
    </source>
</evidence>
<dbReference type="Ensembl" id="ENSSFOT00015026169.2">
    <property type="protein sequence ID" value="ENSSFOP00015025882.1"/>
    <property type="gene ID" value="ENSSFOG00015016639.2"/>
</dbReference>
<name>A0A8C9RZU9_SCLFO</name>
<dbReference type="Proteomes" id="UP000694397">
    <property type="component" value="Chromosome 21"/>
</dbReference>
<keyword evidence="5" id="KW-0812">Transmembrane</keyword>
<accession>A0A8C9RZU9</accession>
<reference evidence="7" key="3">
    <citation type="submission" date="2025-09" db="UniProtKB">
        <authorList>
            <consortium name="Ensembl"/>
        </authorList>
    </citation>
    <scope>IDENTIFICATION</scope>
</reference>